<organism evidence="1">
    <name type="scientific">Anopheles atroparvus</name>
    <name type="common">European mosquito</name>
    <dbReference type="NCBI Taxonomy" id="41427"/>
    <lineage>
        <taxon>Eukaryota</taxon>
        <taxon>Metazoa</taxon>
        <taxon>Ecdysozoa</taxon>
        <taxon>Arthropoda</taxon>
        <taxon>Hexapoda</taxon>
        <taxon>Insecta</taxon>
        <taxon>Pterygota</taxon>
        <taxon>Neoptera</taxon>
        <taxon>Endopterygota</taxon>
        <taxon>Diptera</taxon>
        <taxon>Nematocera</taxon>
        <taxon>Culicoidea</taxon>
        <taxon>Culicidae</taxon>
        <taxon>Anophelinae</taxon>
        <taxon>Anopheles</taxon>
    </lineage>
</organism>
<dbReference type="AlphaFoldDB" id="A0A182IW68"/>
<protein>
    <submittedName>
        <fullName evidence="1">Uncharacterized protein</fullName>
    </submittedName>
</protein>
<name>A0A182IW68_ANOAO</name>
<dbReference type="EnsemblMetazoa" id="AATE006641-RA">
    <property type="protein sequence ID" value="AATE006641-PA.1"/>
    <property type="gene ID" value="AATE006641"/>
</dbReference>
<reference evidence="1" key="1">
    <citation type="submission" date="2022-08" db="UniProtKB">
        <authorList>
            <consortium name="EnsemblMetazoa"/>
        </authorList>
    </citation>
    <scope>IDENTIFICATION</scope>
    <source>
        <strain evidence="1">EBRO</strain>
    </source>
</reference>
<evidence type="ECO:0000313" key="1">
    <source>
        <dbReference type="EnsemblMetazoa" id="AATE006641-PA.1"/>
    </source>
</evidence>
<dbReference type="VEuPathDB" id="VectorBase:AATE006641"/>
<accession>A0A182IW68</accession>
<proteinExistence type="predicted"/>
<sequence>MAVPWHATCCETSRRTLRNDDKHPALGPGHRSLLSKPAPAGLNTTCHHRRTGKDPRWTLEAGWLQQRLERVLHLRDGHVEPVWMTADFLQRLIATITEEIFEKVLQYLHHPHHRLVVDHHYLRVLRSNLPQWYATNRRDLLREAEQIFRIRMQQIQVGDQLVPAELVIILQDVYHALRVPETFVLQLRVGFPQLRQIRLGHVEALRKERVEEGNADTYLTTFDTNCTICSCVTVTEPPLFFFGSESTAFRTYSSSWCGLCCLMSTNTSATSCSMYEWRQNTDAYSRFMMSASPWDSSIDCTIGCRSLARSCRSSEQKKRITETLASRWSSVQASRPHWMIGVTSMDCRNCMGARWMNRDASRKKSSTMSGWFRSPSSTCSTPNVGSMNACSMLSSPLVQSVSTANSSTRMLPRYSRQLWLCPE</sequence>